<evidence type="ECO:0008006" key="6">
    <source>
        <dbReference type="Google" id="ProtNLM"/>
    </source>
</evidence>
<protein>
    <recommendedName>
        <fullName evidence="6">DUF4288 domain-containing protein</fullName>
    </recommendedName>
</protein>
<reference evidence="3 4" key="1">
    <citation type="journal article" date="2014" name="Int. J. Syst. Evol. Microbiol.">
        <title>Complete genome sequence of Corynebacterium casei LMG S-19264T (=DSM 44701T), isolated from a smear-ripened cheese.</title>
        <authorList>
            <consortium name="US DOE Joint Genome Institute (JGI-PGF)"/>
            <person name="Walter F."/>
            <person name="Albersmeier A."/>
            <person name="Kalinowski J."/>
            <person name="Ruckert C."/>
        </authorList>
    </citation>
    <scope>NUCLEOTIDE SEQUENCE [LARGE SCALE GENOMIC DNA]</scope>
    <source>
        <strain evidence="3 4">CGMCC 4.7206</strain>
    </source>
</reference>
<evidence type="ECO:0000313" key="5">
    <source>
        <dbReference type="Proteomes" id="UP001500220"/>
    </source>
</evidence>
<dbReference type="EMBL" id="BMMT01000001">
    <property type="protein sequence ID" value="GGI70204.1"/>
    <property type="molecule type" value="Genomic_DNA"/>
</dbReference>
<accession>A0A917N8E4</accession>
<dbReference type="Pfam" id="PF14119">
    <property type="entry name" value="DUF4288"/>
    <property type="match status" value="1"/>
</dbReference>
<evidence type="ECO:0000313" key="3">
    <source>
        <dbReference type="EMBL" id="GGI70204.1"/>
    </source>
</evidence>
<proteinExistence type="predicted"/>
<comment type="caution">
    <text evidence="3">The sequence shown here is derived from an EMBL/GenBank/DDBJ whole genome shotgun (WGS) entry which is preliminary data.</text>
</comment>
<dbReference type="Proteomes" id="UP001500220">
    <property type="component" value="Unassembled WGS sequence"/>
</dbReference>
<dbReference type="Proteomes" id="UP000597989">
    <property type="component" value="Unassembled WGS sequence"/>
</dbReference>
<evidence type="ECO:0000313" key="4">
    <source>
        <dbReference type="Proteomes" id="UP000597989"/>
    </source>
</evidence>
<organism evidence="3 4">
    <name type="scientific">Saccharopolyspora thermophila</name>
    <dbReference type="NCBI Taxonomy" id="89367"/>
    <lineage>
        <taxon>Bacteria</taxon>
        <taxon>Bacillati</taxon>
        <taxon>Actinomycetota</taxon>
        <taxon>Actinomycetes</taxon>
        <taxon>Pseudonocardiales</taxon>
        <taxon>Pseudonocardiaceae</taxon>
        <taxon>Saccharopolyspora</taxon>
    </lineage>
</organism>
<sequence>MSGNDDLDAIGSITIGPGTIDPREFRPATEPVELEPYVAVLVLEAISDAADHEPLYEESFVLVKAESPEEAQEKATEYGRQQETSYQNENHEMITWKLRQVVEVKPLEDATLDDGAELYSRFFRNYEAYRSFDPLTEEDA</sequence>
<reference evidence="2 5" key="2">
    <citation type="journal article" date="2019" name="Int. J. Syst. Evol. Microbiol.">
        <title>The Global Catalogue of Microorganisms (GCM) 10K type strain sequencing project: providing services to taxonomists for standard genome sequencing and annotation.</title>
        <authorList>
            <consortium name="The Broad Institute Genomics Platform"/>
            <consortium name="The Broad Institute Genome Sequencing Center for Infectious Disease"/>
            <person name="Wu L."/>
            <person name="Ma J."/>
        </authorList>
    </citation>
    <scope>NUCLEOTIDE SEQUENCE [LARGE SCALE GENOMIC DNA]</scope>
    <source>
        <strain evidence="2 5">JCM 10664</strain>
    </source>
</reference>
<evidence type="ECO:0000313" key="2">
    <source>
        <dbReference type="EMBL" id="GAA0513362.1"/>
    </source>
</evidence>
<reference evidence="3" key="3">
    <citation type="submission" date="2020-09" db="EMBL/GenBank/DDBJ databases">
        <authorList>
            <person name="Sun Q."/>
            <person name="Zhou Y."/>
        </authorList>
    </citation>
    <scope>NUCLEOTIDE SEQUENCE</scope>
    <source>
        <strain evidence="3">CGMCC 4.7206</strain>
    </source>
</reference>
<feature type="region of interest" description="Disordered" evidence="1">
    <location>
        <begin position="1"/>
        <end position="25"/>
    </location>
</feature>
<dbReference type="AlphaFoldDB" id="A0A917N8E4"/>
<keyword evidence="5" id="KW-1185">Reference proteome</keyword>
<dbReference type="RefSeq" id="WP_188984740.1">
    <property type="nucleotide sequence ID" value="NZ_BAAAHC010000005.1"/>
</dbReference>
<dbReference type="EMBL" id="BAAAHC010000005">
    <property type="protein sequence ID" value="GAA0513362.1"/>
    <property type="molecule type" value="Genomic_DNA"/>
</dbReference>
<reference evidence="2" key="4">
    <citation type="submission" date="2023-12" db="EMBL/GenBank/DDBJ databases">
        <authorList>
            <person name="Sun Q."/>
            <person name="Inoue M."/>
        </authorList>
    </citation>
    <scope>NUCLEOTIDE SEQUENCE</scope>
    <source>
        <strain evidence="2">JCM 10664</strain>
    </source>
</reference>
<dbReference type="InterPro" id="IPR025630">
    <property type="entry name" value="DUF4288"/>
</dbReference>
<gene>
    <name evidence="2" type="ORF">GCM10009545_14340</name>
    <name evidence="3" type="ORF">GCM10011581_04050</name>
</gene>
<name>A0A917N8E4_9PSEU</name>
<evidence type="ECO:0000256" key="1">
    <source>
        <dbReference type="SAM" id="MobiDB-lite"/>
    </source>
</evidence>